<dbReference type="Proteomes" id="UP000265520">
    <property type="component" value="Unassembled WGS sequence"/>
</dbReference>
<protein>
    <submittedName>
        <fullName evidence="1">Uncharacterized protein</fullName>
    </submittedName>
</protein>
<sequence>MVDLWKDCSEPEVGIRALKVIDDAKKKR</sequence>
<accession>A0A392UI95</accession>
<evidence type="ECO:0000313" key="1">
    <source>
        <dbReference type="EMBL" id="MCI72648.1"/>
    </source>
</evidence>
<dbReference type="EMBL" id="LXQA010822475">
    <property type="protein sequence ID" value="MCI72648.1"/>
    <property type="molecule type" value="Genomic_DNA"/>
</dbReference>
<dbReference type="AlphaFoldDB" id="A0A392UI95"/>
<reference evidence="1 2" key="1">
    <citation type="journal article" date="2018" name="Front. Plant Sci.">
        <title>Red Clover (Trifolium pratense) and Zigzag Clover (T. medium) - A Picture of Genomic Similarities and Differences.</title>
        <authorList>
            <person name="Dluhosova J."/>
            <person name="Istvanek J."/>
            <person name="Nedelnik J."/>
            <person name="Repkova J."/>
        </authorList>
    </citation>
    <scope>NUCLEOTIDE SEQUENCE [LARGE SCALE GENOMIC DNA]</scope>
    <source>
        <strain evidence="2">cv. 10/8</strain>
        <tissue evidence="1">Leaf</tissue>
    </source>
</reference>
<comment type="caution">
    <text evidence="1">The sequence shown here is derived from an EMBL/GenBank/DDBJ whole genome shotgun (WGS) entry which is preliminary data.</text>
</comment>
<proteinExistence type="predicted"/>
<organism evidence="1 2">
    <name type="scientific">Trifolium medium</name>
    <dbReference type="NCBI Taxonomy" id="97028"/>
    <lineage>
        <taxon>Eukaryota</taxon>
        <taxon>Viridiplantae</taxon>
        <taxon>Streptophyta</taxon>
        <taxon>Embryophyta</taxon>
        <taxon>Tracheophyta</taxon>
        <taxon>Spermatophyta</taxon>
        <taxon>Magnoliopsida</taxon>
        <taxon>eudicotyledons</taxon>
        <taxon>Gunneridae</taxon>
        <taxon>Pentapetalae</taxon>
        <taxon>rosids</taxon>
        <taxon>fabids</taxon>
        <taxon>Fabales</taxon>
        <taxon>Fabaceae</taxon>
        <taxon>Papilionoideae</taxon>
        <taxon>50 kb inversion clade</taxon>
        <taxon>NPAAA clade</taxon>
        <taxon>Hologalegina</taxon>
        <taxon>IRL clade</taxon>
        <taxon>Trifolieae</taxon>
        <taxon>Trifolium</taxon>
    </lineage>
</organism>
<feature type="non-terminal residue" evidence="1">
    <location>
        <position position="28"/>
    </location>
</feature>
<name>A0A392UI95_9FABA</name>
<keyword evidence="2" id="KW-1185">Reference proteome</keyword>
<evidence type="ECO:0000313" key="2">
    <source>
        <dbReference type="Proteomes" id="UP000265520"/>
    </source>
</evidence>